<gene>
    <name evidence="12" type="ORF">PsYK624_103720</name>
</gene>
<keyword evidence="13" id="KW-1185">Reference proteome</keyword>
<evidence type="ECO:0000256" key="2">
    <source>
        <dbReference type="ARBA" id="ARBA00022491"/>
    </source>
</evidence>
<dbReference type="FunFam" id="1.25.40.10:FF:000403">
    <property type="entry name" value="General transcriptional repressor, putative"/>
    <property type="match status" value="1"/>
</dbReference>
<evidence type="ECO:0000256" key="9">
    <source>
        <dbReference type="PROSITE-ProRule" id="PRU00339"/>
    </source>
</evidence>
<comment type="similarity">
    <text evidence="8">Belongs to the CYC8/SSN6 family.</text>
</comment>
<protein>
    <submittedName>
        <fullName evidence="12">TPR-like protein</fullName>
    </submittedName>
</protein>
<dbReference type="Pfam" id="PF00515">
    <property type="entry name" value="TPR_1"/>
    <property type="match status" value="1"/>
</dbReference>
<feature type="region of interest" description="Disordered" evidence="10">
    <location>
        <begin position="1"/>
        <end position="42"/>
    </location>
</feature>
<evidence type="ECO:0000256" key="5">
    <source>
        <dbReference type="ARBA" id="ARBA00023015"/>
    </source>
</evidence>
<comment type="subcellular location">
    <subcellularLocation>
        <location evidence="1">Nucleus</location>
    </subcellularLocation>
</comment>
<feature type="compositionally biased region" description="Pro residues" evidence="10">
    <location>
        <begin position="1091"/>
        <end position="1102"/>
    </location>
</feature>
<evidence type="ECO:0000256" key="6">
    <source>
        <dbReference type="ARBA" id="ARBA00023163"/>
    </source>
</evidence>
<feature type="repeat" description="TPR" evidence="9">
    <location>
        <begin position="238"/>
        <end position="271"/>
    </location>
</feature>
<dbReference type="OrthoDB" id="418911at2759"/>
<feature type="compositionally biased region" description="Basic and acidic residues" evidence="10">
    <location>
        <begin position="1039"/>
        <end position="1050"/>
    </location>
</feature>
<feature type="compositionally biased region" description="Basic and acidic residues" evidence="10">
    <location>
        <begin position="566"/>
        <end position="580"/>
    </location>
</feature>
<dbReference type="SMART" id="SM00028">
    <property type="entry name" value="TPR"/>
    <property type="match status" value="10"/>
</dbReference>
<proteinExistence type="inferred from homology"/>
<dbReference type="PROSITE" id="PS50293">
    <property type="entry name" value="TPR_REGION"/>
    <property type="match status" value="2"/>
</dbReference>
<keyword evidence="7" id="KW-0539">Nucleus</keyword>
<feature type="compositionally biased region" description="Basic and acidic residues" evidence="10">
    <location>
        <begin position="651"/>
        <end position="680"/>
    </location>
</feature>
<feature type="region of interest" description="Disordered" evidence="10">
    <location>
        <begin position="467"/>
        <end position="1205"/>
    </location>
</feature>
<dbReference type="SUPFAM" id="SSF48452">
    <property type="entry name" value="TPR-like"/>
    <property type="match status" value="1"/>
</dbReference>
<dbReference type="InterPro" id="IPR051630">
    <property type="entry name" value="Corepressor-Demethylase"/>
</dbReference>
<name>A0A9P3GIH4_9APHY</name>
<dbReference type="PROSITE" id="PS50005">
    <property type="entry name" value="TPR"/>
    <property type="match status" value="7"/>
</dbReference>
<feature type="compositionally biased region" description="Polar residues" evidence="10">
    <location>
        <begin position="934"/>
        <end position="948"/>
    </location>
</feature>
<sequence length="1205" mass="132022">MSTRQPRQPDRDIRLHDPHVPSHHAHSLPPPPHTIAHPPLHLNGSSIPATPLVPGAVPPPPQAAMVASPAVANGANGTVVSSSIQKLAQANEQTWLLIGRVAEQMGNLEHALSAYENALRHNPMSLSGLTQVAGIARIKENYPKAVEYFQRVINMQQDNGEVWSALGHCYLMQDDLQKAYAAYQQALYLLPNPKEDPKLWYGIGILYDRYGSLDHAEEAFSSVLRMDKANPADFDKANEILFRLGIIYKQQGKYQESLECFDRILRNPPNPLAHADIWFQIGHVYEQQHDHVRAREAYERVVQDNPGHAKVLQQLGWLYHQDGSSFQNQELAIQYLTKSLEADPADAQSWYLLGRAYMAGQKYNKAYEAYQQAVYRDGRNPTFWCSIGVLYFQINQYRDALDAYSRAIRINPYISEVWFDLGSLYESCNNQISDAIDAYARAAELDPTNQAIAQRLALLKNAQATGSQVPAAPGPQDVHPTAYANSLMPQPAGLTGPPLILHTNGPHPRPLFRADSRGAPNELPFPVPPAQLQGRSSPGPFRGGPPPPVILNDEQRTPTHGLAPMDVDRPPMRESYREPRGGPPNSLLLHHPAAPQSQPPQAHPHENFAPRPIRMPSGSASPPPRILPAFNDRPPVGPGQMPPHARSPRAFPREPERPEPGWDRRMHPGAEREWERDPRARAVPADYPPHPAQAAMYPSRPSSPMYAHQPHRNVSRDHRDSPPEASPRSAHPHSGYPRTSSSSYWDAKHTGPAAQGPPVPVQIPQHTRSPPPPPPRSAMTEVVLDGPRRYDPRYDAREAQPREPQLREYEDPRYHMPSPEAMRMRAQPPPPPPYASSSRPSESPRLGPIGTPVEAKSRGGRRKAQPAATPEAEVPGEKAQRKRRPRRKDDTPGPMQPPRQESQYGMGAYRTKTSSNGSPEPSSNGSNGTGPGSANRSAQPSPTSSTANPAHRPPSRVVDEDYDGDGAAVEVLMNMSNAHRGGANDPRSFGAPVGGPMRSPPDARGAPPHMSPHSMAKHPAMYRNSPPAKRALSPGPEDNEPKRARVDSIGRRMSSPGGQAPSSTRPSPIPFRQQPTQASHSPEMRQDVASPPLPTLLPPHPRPIGSLGVLAAHQTAGPGMPLHAAPQQQQRSPPGDADVRMRDSRSNSPNTARMPAKREIIVHPAHTPPRRSPPAPRPKGTPSPASSHGSHHSHGSGGSHKMAVS</sequence>
<keyword evidence="5" id="KW-0805">Transcription regulation</keyword>
<feature type="compositionally biased region" description="Basic and acidic residues" evidence="10">
    <location>
        <begin position="7"/>
        <end position="20"/>
    </location>
</feature>
<keyword evidence="3" id="KW-0677">Repeat</keyword>
<dbReference type="FunFam" id="1.25.40.10:FF:000078">
    <property type="entry name" value="Transcriptional corepressor Cyc8"/>
    <property type="match status" value="1"/>
</dbReference>
<evidence type="ECO:0000313" key="12">
    <source>
        <dbReference type="EMBL" id="GJE94204.1"/>
    </source>
</evidence>
<feature type="compositionally biased region" description="Pro residues" evidence="10">
    <location>
        <begin position="1166"/>
        <end position="1181"/>
    </location>
</feature>
<keyword evidence="2" id="KW-0678">Repressor</keyword>
<feature type="compositionally biased region" description="Low complexity" evidence="10">
    <location>
        <begin position="914"/>
        <end position="926"/>
    </location>
</feature>
<dbReference type="GO" id="GO:0031490">
    <property type="term" value="F:chromatin DNA binding"/>
    <property type="evidence" value="ECO:0007669"/>
    <property type="project" value="TreeGrafter"/>
</dbReference>
<evidence type="ECO:0000256" key="4">
    <source>
        <dbReference type="ARBA" id="ARBA00022803"/>
    </source>
</evidence>
<dbReference type="GO" id="GO:0000978">
    <property type="term" value="F:RNA polymerase II cis-regulatory region sequence-specific DNA binding"/>
    <property type="evidence" value="ECO:0007669"/>
    <property type="project" value="TreeGrafter"/>
</dbReference>
<dbReference type="GO" id="GO:0005634">
    <property type="term" value="C:nucleus"/>
    <property type="evidence" value="ECO:0007669"/>
    <property type="project" value="UniProtKB-SubCell"/>
</dbReference>
<feature type="domain" description="Cytochrome c-type biogenesis protein H TPR" evidence="11">
    <location>
        <begin position="90"/>
        <end position="192"/>
    </location>
</feature>
<dbReference type="InterPro" id="IPR019734">
    <property type="entry name" value="TPR_rpt"/>
</dbReference>
<evidence type="ECO:0000256" key="10">
    <source>
        <dbReference type="SAM" id="MobiDB-lite"/>
    </source>
</evidence>
<dbReference type="EMBL" id="BPQB01000038">
    <property type="protein sequence ID" value="GJE94204.1"/>
    <property type="molecule type" value="Genomic_DNA"/>
</dbReference>
<dbReference type="PANTHER" id="PTHR14017:SF1">
    <property type="entry name" value="LD02225P"/>
    <property type="match status" value="1"/>
</dbReference>
<feature type="repeat" description="TPR" evidence="9">
    <location>
        <begin position="275"/>
        <end position="308"/>
    </location>
</feature>
<feature type="repeat" description="TPR" evidence="9">
    <location>
        <begin position="92"/>
        <end position="125"/>
    </location>
</feature>
<accession>A0A9P3GIH4</accession>
<evidence type="ECO:0000259" key="11">
    <source>
        <dbReference type="Pfam" id="PF23914"/>
    </source>
</evidence>
<evidence type="ECO:0000256" key="1">
    <source>
        <dbReference type="ARBA" id="ARBA00004123"/>
    </source>
</evidence>
<feature type="repeat" description="TPR" evidence="9">
    <location>
        <begin position="347"/>
        <end position="380"/>
    </location>
</feature>
<feature type="compositionally biased region" description="Low complexity" evidence="10">
    <location>
        <begin position="835"/>
        <end position="845"/>
    </location>
</feature>
<reference evidence="12 13" key="1">
    <citation type="submission" date="2021-08" db="EMBL/GenBank/DDBJ databases">
        <title>Draft Genome Sequence of Phanerochaete sordida strain YK-624.</title>
        <authorList>
            <person name="Mori T."/>
            <person name="Dohra H."/>
            <person name="Suzuki T."/>
            <person name="Kawagishi H."/>
            <person name="Hirai H."/>
        </authorList>
    </citation>
    <scope>NUCLEOTIDE SEQUENCE [LARGE SCALE GENOMIC DNA]</scope>
    <source>
        <strain evidence="12 13">YK-624</strain>
    </source>
</reference>
<dbReference type="Proteomes" id="UP000703269">
    <property type="component" value="Unassembled WGS sequence"/>
</dbReference>
<evidence type="ECO:0000256" key="7">
    <source>
        <dbReference type="ARBA" id="ARBA00023242"/>
    </source>
</evidence>
<feature type="repeat" description="TPR" evidence="9">
    <location>
        <begin position="197"/>
        <end position="230"/>
    </location>
</feature>
<keyword evidence="6" id="KW-0804">Transcription</keyword>
<dbReference type="Pfam" id="PF13432">
    <property type="entry name" value="TPR_16"/>
    <property type="match status" value="2"/>
</dbReference>
<dbReference type="GO" id="GO:0017053">
    <property type="term" value="C:transcription repressor complex"/>
    <property type="evidence" value="ECO:0007669"/>
    <property type="project" value="TreeGrafter"/>
</dbReference>
<feature type="compositionally biased region" description="Polar residues" evidence="10">
    <location>
        <begin position="1056"/>
        <end position="1066"/>
    </location>
</feature>
<dbReference type="PANTHER" id="PTHR14017">
    <property type="entry name" value="LYSINE-SPECIFIC DEMETHYLASE"/>
    <property type="match status" value="1"/>
</dbReference>
<feature type="repeat" description="TPR" evidence="9">
    <location>
        <begin position="381"/>
        <end position="414"/>
    </location>
</feature>
<feature type="repeat" description="TPR" evidence="9">
    <location>
        <begin position="160"/>
        <end position="193"/>
    </location>
</feature>
<dbReference type="GO" id="GO:0000122">
    <property type="term" value="P:negative regulation of transcription by RNA polymerase II"/>
    <property type="evidence" value="ECO:0007669"/>
    <property type="project" value="TreeGrafter"/>
</dbReference>
<dbReference type="Pfam" id="PF23914">
    <property type="entry name" value="TPR_CcmH_CycH"/>
    <property type="match status" value="1"/>
</dbReference>
<comment type="caution">
    <text evidence="12">The sequence shown here is derived from an EMBL/GenBank/DDBJ whole genome shotgun (WGS) entry which is preliminary data.</text>
</comment>
<dbReference type="InterPro" id="IPR011990">
    <property type="entry name" value="TPR-like_helical_dom_sf"/>
</dbReference>
<dbReference type="AlphaFoldDB" id="A0A9P3GIH4"/>
<evidence type="ECO:0000256" key="8">
    <source>
        <dbReference type="ARBA" id="ARBA00061082"/>
    </source>
</evidence>
<keyword evidence="4 9" id="KW-0802">TPR repeat</keyword>
<dbReference type="SUPFAM" id="SSF81901">
    <property type="entry name" value="HCP-like"/>
    <property type="match status" value="1"/>
</dbReference>
<organism evidence="12 13">
    <name type="scientific">Phanerochaete sordida</name>
    <dbReference type="NCBI Taxonomy" id="48140"/>
    <lineage>
        <taxon>Eukaryota</taxon>
        <taxon>Fungi</taxon>
        <taxon>Dikarya</taxon>
        <taxon>Basidiomycota</taxon>
        <taxon>Agaricomycotina</taxon>
        <taxon>Agaricomycetes</taxon>
        <taxon>Polyporales</taxon>
        <taxon>Phanerochaetaceae</taxon>
        <taxon>Phanerochaete</taxon>
    </lineage>
</organism>
<evidence type="ECO:0000256" key="3">
    <source>
        <dbReference type="ARBA" id="ARBA00022737"/>
    </source>
</evidence>
<evidence type="ECO:0000313" key="13">
    <source>
        <dbReference type="Proteomes" id="UP000703269"/>
    </source>
</evidence>
<dbReference type="InterPro" id="IPR056413">
    <property type="entry name" value="TPR_CcmH_CycH"/>
</dbReference>
<dbReference type="Gene3D" id="1.25.40.10">
    <property type="entry name" value="Tetratricopeptide repeat domain"/>
    <property type="match status" value="2"/>
</dbReference>
<feature type="compositionally biased region" description="Basic and acidic residues" evidence="10">
    <location>
        <begin position="786"/>
        <end position="814"/>
    </location>
</feature>